<organism evidence="1 2">
    <name type="scientific">Rhynchospora breviuscula</name>
    <dbReference type="NCBI Taxonomy" id="2022672"/>
    <lineage>
        <taxon>Eukaryota</taxon>
        <taxon>Viridiplantae</taxon>
        <taxon>Streptophyta</taxon>
        <taxon>Embryophyta</taxon>
        <taxon>Tracheophyta</taxon>
        <taxon>Spermatophyta</taxon>
        <taxon>Magnoliopsida</taxon>
        <taxon>Liliopsida</taxon>
        <taxon>Poales</taxon>
        <taxon>Cyperaceae</taxon>
        <taxon>Cyperoideae</taxon>
        <taxon>Rhynchosporeae</taxon>
        <taxon>Rhynchospora</taxon>
    </lineage>
</organism>
<evidence type="ECO:0000313" key="1">
    <source>
        <dbReference type="EMBL" id="KAJ1696894.1"/>
    </source>
</evidence>
<dbReference type="Proteomes" id="UP001151287">
    <property type="component" value="Unassembled WGS sequence"/>
</dbReference>
<dbReference type="PANTHER" id="PTHR33265:SF22">
    <property type="entry name" value="OS02G0517700 PROTEIN"/>
    <property type="match status" value="1"/>
</dbReference>
<dbReference type="OrthoDB" id="690316at2759"/>
<evidence type="ECO:0000313" key="2">
    <source>
        <dbReference type="Proteomes" id="UP001151287"/>
    </source>
</evidence>
<proteinExistence type="predicted"/>
<dbReference type="PANTHER" id="PTHR33265">
    <property type="entry name" value="AVR9/CF-9 RAPIDLY ELICITED PROTEIN-RELATED"/>
    <property type="match status" value="1"/>
</dbReference>
<dbReference type="InterPro" id="IPR008480">
    <property type="entry name" value="DUF761_pln"/>
</dbReference>
<comment type="caution">
    <text evidence="1">The sequence shown here is derived from an EMBL/GenBank/DDBJ whole genome shotgun (WGS) entry which is preliminary data.</text>
</comment>
<accession>A0A9Q0CMT0</accession>
<sequence length="181" mass="21036">MELHFMERLWNYLKLTFIYMAKRGLVKRGKLLSKTLLNLILHHQNHHFKTKKHLYPTPLTPRDYEFSCSNSPNPMLLKVRSKIRSSLFSCFNGGSSNAHHDHCFSRNHVYKPNKCLVSPYMITVSGYGSDEEEEGDDHLGLGFGNDVDYRAEKFIESFYEQLRAQNLGNNFILYGVDGHSF</sequence>
<gene>
    <name evidence="1" type="ORF">LUZ63_005406</name>
</gene>
<reference evidence="1" key="1">
    <citation type="journal article" date="2022" name="Cell">
        <title>Repeat-based holocentromeres influence genome architecture and karyotype evolution.</title>
        <authorList>
            <person name="Hofstatter P.G."/>
            <person name="Thangavel G."/>
            <person name="Lux T."/>
            <person name="Neumann P."/>
            <person name="Vondrak T."/>
            <person name="Novak P."/>
            <person name="Zhang M."/>
            <person name="Costa L."/>
            <person name="Castellani M."/>
            <person name="Scott A."/>
            <person name="Toegelov H."/>
            <person name="Fuchs J."/>
            <person name="Mata-Sucre Y."/>
            <person name="Dias Y."/>
            <person name="Vanzela A.L.L."/>
            <person name="Huettel B."/>
            <person name="Almeida C.C.S."/>
            <person name="Simkova H."/>
            <person name="Souza G."/>
            <person name="Pedrosa-Harand A."/>
            <person name="Macas J."/>
            <person name="Mayer K.F.X."/>
            <person name="Houben A."/>
            <person name="Marques A."/>
        </authorList>
    </citation>
    <scope>NUCLEOTIDE SEQUENCE</scope>
    <source>
        <strain evidence="1">RhyBre1mFocal</strain>
    </source>
</reference>
<keyword evidence="2" id="KW-1185">Reference proteome</keyword>
<name>A0A9Q0CMT0_9POAL</name>
<protein>
    <submittedName>
        <fullName evidence="1">Uncharacterized protein</fullName>
    </submittedName>
</protein>
<dbReference type="AlphaFoldDB" id="A0A9Q0CMT0"/>
<dbReference type="EMBL" id="JAMQYH010000002">
    <property type="protein sequence ID" value="KAJ1696894.1"/>
    <property type="molecule type" value="Genomic_DNA"/>
</dbReference>
<dbReference type="Pfam" id="PF05553">
    <property type="entry name" value="DUF761"/>
    <property type="match status" value="1"/>
</dbReference>